<dbReference type="InterPro" id="IPR001680">
    <property type="entry name" value="WD40_rpt"/>
</dbReference>
<protein>
    <recommendedName>
        <fullName evidence="8">Periodic tryptophan protein 1 homolog</fullName>
    </recommendedName>
</protein>
<dbReference type="HOGENOM" id="CLU_023867_1_1_1"/>
<dbReference type="PROSITE" id="PS50082">
    <property type="entry name" value="WD_REPEATS_2"/>
    <property type="match status" value="2"/>
</dbReference>
<keyword evidence="7" id="KW-1185">Reference proteome</keyword>
<dbReference type="FunFam" id="2.130.10.10:FF:002611">
    <property type="entry name" value="Predicted protein"/>
    <property type="match status" value="1"/>
</dbReference>
<dbReference type="InterPro" id="IPR015943">
    <property type="entry name" value="WD40/YVTN_repeat-like_dom_sf"/>
</dbReference>
<dbReference type="PANTHER" id="PTHR14091:SF0">
    <property type="entry name" value="PERIODIC TRYPTOPHAN PROTEIN 1 HOMOLOG"/>
    <property type="match status" value="1"/>
</dbReference>
<dbReference type="STRING" id="45351.A7S9B1"/>
<feature type="non-terminal residue" evidence="6">
    <location>
        <position position="1"/>
    </location>
</feature>
<organism evidence="6 7">
    <name type="scientific">Nematostella vectensis</name>
    <name type="common">Starlet sea anemone</name>
    <dbReference type="NCBI Taxonomy" id="45351"/>
    <lineage>
        <taxon>Eukaryota</taxon>
        <taxon>Metazoa</taxon>
        <taxon>Cnidaria</taxon>
        <taxon>Anthozoa</taxon>
        <taxon>Hexacorallia</taxon>
        <taxon>Actiniaria</taxon>
        <taxon>Edwardsiidae</taxon>
        <taxon>Nematostella</taxon>
    </lineage>
</organism>
<dbReference type="PROSITE" id="PS50294">
    <property type="entry name" value="WD_REPEATS_REGION"/>
    <property type="match status" value="2"/>
</dbReference>
<dbReference type="InterPro" id="IPR020472">
    <property type="entry name" value="WD40_PAC1"/>
</dbReference>
<keyword evidence="3" id="KW-0677">Repeat</keyword>
<keyword evidence="2 4" id="KW-0853">WD repeat</keyword>
<dbReference type="SUPFAM" id="SSF50978">
    <property type="entry name" value="WD40 repeat-like"/>
    <property type="match status" value="1"/>
</dbReference>
<proteinExistence type="predicted"/>
<dbReference type="InterPro" id="IPR019775">
    <property type="entry name" value="WD40_repeat_CS"/>
</dbReference>
<gene>
    <name evidence="6" type="ORF">NEMVEDRAFT_v1g109727</name>
</gene>
<evidence type="ECO:0008006" key="8">
    <source>
        <dbReference type="Google" id="ProtNLM"/>
    </source>
</evidence>
<keyword evidence="1" id="KW-0597">Phosphoprotein</keyword>
<feature type="region of interest" description="Disordered" evidence="5">
    <location>
        <begin position="37"/>
        <end position="73"/>
    </location>
</feature>
<reference evidence="6 7" key="1">
    <citation type="journal article" date="2007" name="Science">
        <title>Sea anemone genome reveals ancestral eumetazoan gene repertoire and genomic organization.</title>
        <authorList>
            <person name="Putnam N.H."/>
            <person name="Srivastava M."/>
            <person name="Hellsten U."/>
            <person name="Dirks B."/>
            <person name="Chapman J."/>
            <person name="Salamov A."/>
            <person name="Terry A."/>
            <person name="Shapiro H."/>
            <person name="Lindquist E."/>
            <person name="Kapitonov V.V."/>
            <person name="Jurka J."/>
            <person name="Genikhovich G."/>
            <person name="Grigoriev I.V."/>
            <person name="Lucas S.M."/>
            <person name="Steele R.E."/>
            <person name="Finnerty J.R."/>
            <person name="Technau U."/>
            <person name="Martindale M.Q."/>
            <person name="Rokhsar D.S."/>
        </authorList>
    </citation>
    <scope>NUCLEOTIDE SEQUENCE [LARGE SCALE GENOMIC DNA]</scope>
    <source>
        <strain evidence="7">CH2 X CH6</strain>
    </source>
</reference>
<evidence type="ECO:0000313" key="7">
    <source>
        <dbReference type="Proteomes" id="UP000001593"/>
    </source>
</evidence>
<dbReference type="Proteomes" id="UP000001593">
    <property type="component" value="Unassembled WGS sequence"/>
</dbReference>
<evidence type="ECO:0000256" key="3">
    <source>
        <dbReference type="ARBA" id="ARBA00022737"/>
    </source>
</evidence>
<dbReference type="InterPro" id="IPR044285">
    <property type="entry name" value="PWP1"/>
</dbReference>
<dbReference type="InParanoid" id="A7S9B1"/>
<feature type="repeat" description="WD" evidence="4">
    <location>
        <begin position="367"/>
        <end position="409"/>
    </location>
</feature>
<accession>A7S9B1</accession>
<dbReference type="Pfam" id="PF00400">
    <property type="entry name" value="WD40"/>
    <property type="match status" value="3"/>
</dbReference>
<dbReference type="AlphaFoldDB" id="A7S9B1"/>
<dbReference type="PhylomeDB" id="A7S9B1"/>
<evidence type="ECO:0000256" key="5">
    <source>
        <dbReference type="SAM" id="MobiDB-lite"/>
    </source>
</evidence>
<sequence>STMITCTAWVKRGAAKRIPDKVALSKEEIEELIEDARDKLRSKEEEEQEKSRNTTVKDEDSKTDVKIKKEKTEEDETLEEIIREYDLDQEDQEEGTVGAGMAGLTYYASNKDDPYILLKDDPDEEDEKQDWEIKPSDNLVITGQVEDEFCNLEIYVWDEEEENHYVHHDILLESFPLVTEWLDYDPSSEQTRGNYVAVGTMEPFIDIWDLDVVDTLEPVATLGKRRKHKKKSKSTNETISHTGAVLDLSWNHNVRNVLASASADHSVILWDLNHAEAVHVLGHHKDKVQSLEFHPYEPQSLLTGSFDKRAKVVDCRSPESNIKSWKFNGEVERVIWNHFSPFNFLSSTDNGFVYCCDVRTDAPVFTINAHDSAIAGLVLSSQVPNCLVTASADGNMKVWDIKDNKPSFILTRDMQMGHILSASCCPDSPFMLALGGEKQGLKLFDLMESAPGDPIPPSV</sequence>
<dbReference type="GO" id="GO:0006364">
    <property type="term" value="P:rRNA processing"/>
    <property type="evidence" value="ECO:0007669"/>
    <property type="project" value="InterPro"/>
</dbReference>
<dbReference type="InterPro" id="IPR036322">
    <property type="entry name" value="WD40_repeat_dom_sf"/>
</dbReference>
<dbReference type="PRINTS" id="PR00320">
    <property type="entry name" value="GPROTEINBRPT"/>
</dbReference>
<dbReference type="EMBL" id="DS469602">
    <property type="protein sequence ID" value="EDO39726.1"/>
    <property type="molecule type" value="Genomic_DNA"/>
</dbReference>
<dbReference type="Gene3D" id="2.130.10.10">
    <property type="entry name" value="YVTN repeat-like/Quinoprotein amine dehydrogenase"/>
    <property type="match status" value="1"/>
</dbReference>
<evidence type="ECO:0000256" key="2">
    <source>
        <dbReference type="ARBA" id="ARBA00022574"/>
    </source>
</evidence>
<dbReference type="PANTHER" id="PTHR14091">
    <property type="entry name" value="PERIODIC TRYPTOPHAN PROTEIN 1"/>
    <property type="match status" value="1"/>
</dbReference>
<dbReference type="eggNOG" id="KOG0270">
    <property type="taxonomic scope" value="Eukaryota"/>
</dbReference>
<evidence type="ECO:0000313" key="6">
    <source>
        <dbReference type="EMBL" id="EDO39726.1"/>
    </source>
</evidence>
<dbReference type="PROSITE" id="PS00678">
    <property type="entry name" value="WD_REPEATS_1"/>
    <property type="match status" value="2"/>
</dbReference>
<feature type="compositionally biased region" description="Basic and acidic residues" evidence="5">
    <location>
        <begin position="37"/>
        <end position="72"/>
    </location>
</feature>
<dbReference type="SMART" id="SM00320">
    <property type="entry name" value="WD40"/>
    <property type="match status" value="5"/>
</dbReference>
<dbReference type="GO" id="GO:0005634">
    <property type="term" value="C:nucleus"/>
    <property type="evidence" value="ECO:0000318"/>
    <property type="project" value="GO_Central"/>
</dbReference>
<evidence type="ECO:0000256" key="4">
    <source>
        <dbReference type="PROSITE-ProRule" id="PRU00221"/>
    </source>
</evidence>
<feature type="repeat" description="WD" evidence="4">
    <location>
        <begin position="238"/>
        <end position="280"/>
    </location>
</feature>
<dbReference type="OMA" id="CFVPRGV"/>
<evidence type="ECO:0000256" key="1">
    <source>
        <dbReference type="ARBA" id="ARBA00022553"/>
    </source>
</evidence>
<name>A7S9B1_NEMVE</name>